<evidence type="ECO:0000313" key="1">
    <source>
        <dbReference type="EMBL" id="GFO40894.1"/>
    </source>
</evidence>
<reference evidence="1 2" key="1">
    <citation type="journal article" date="2021" name="Elife">
        <title>Chloroplast acquisition without the gene transfer in kleptoplastic sea slugs, Plakobranchus ocellatus.</title>
        <authorList>
            <person name="Maeda T."/>
            <person name="Takahashi S."/>
            <person name="Yoshida T."/>
            <person name="Shimamura S."/>
            <person name="Takaki Y."/>
            <person name="Nagai Y."/>
            <person name="Toyoda A."/>
            <person name="Suzuki Y."/>
            <person name="Arimoto A."/>
            <person name="Ishii H."/>
            <person name="Satoh N."/>
            <person name="Nishiyama T."/>
            <person name="Hasebe M."/>
            <person name="Maruyama T."/>
            <person name="Minagawa J."/>
            <person name="Obokata J."/>
            <person name="Shigenobu S."/>
        </authorList>
    </citation>
    <scope>NUCLEOTIDE SEQUENCE [LARGE SCALE GENOMIC DNA]</scope>
</reference>
<keyword evidence="2" id="KW-1185">Reference proteome</keyword>
<dbReference type="Proteomes" id="UP000735302">
    <property type="component" value="Unassembled WGS sequence"/>
</dbReference>
<dbReference type="EMBL" id="BLXT01007646">
    <property type="protein sequence ID" value="GFO40894.1"/>
    <property type="molecule type" value="Genomic_DNA"/>
</dbReference>
<dbReference type="AlphaFoldDB" id="A0AAV4D9N7"/>
<sequence>MQRAFQGMRTAVARSFACSYFVQCPQISDDRRIGYCFWWSFGKMTAFKMEFAGLPQPTAIEARAQQQHFGPRVPAMFYVVHNFWHFLVE</sequence>
<accession>A0AAV4D9N7</accession>
<evidence type="ECO:0008006" key="3">
    <source>
        <dbReference type="Google" id="ProtNLM"/>
    </source>
</evidence>
<proteinExistence type="predicted"/>
<name>A0AAV4D9N7_9GAST</name>
<evidence type="ECO:0000313" key="2">
    <source>
        <dbReference type="Proteomes" id="UP000735302"/>
    </source>
</evidence>
<comment type="caution">
    <text evidence="1">The sequence shown here is derived from an EMBL/GenBank/DDBJ whole genome shotgun (WGS) entry which is preliminary data.</text>
</comment>
<organism evidence="1 2">
    <name type="scientific">Plakobranchus ocellatus</name>
    <dbReference type="NCBI Taxonomy" id="259542"/>
    <lineage>
        <taxon>Eukaryota</taxon>
        <taxon>Metazoa</taxon>
        <taxon>Spiralia</taxon>
        <taxon>Lophotrochozoa</taxon>
        <taxon>Mollusca</taxon>
        <taxon>Gastropoda</taxon>
        <taxon>Heterobranchia</taxon>
        <taxon>Euthyneura</taxon>
        <taxon>Panpulmonata</taxon>
        <taxon>Sacoglossa</taxon>
        <taxon>Placobranchoidea</taxon>
        <taxon>Plakobranchidae</taxon>
        <taxon>Plakobranchus</taxon>
    </lineage>
</organism>
<gene>
    <name evidence="1" type="ORF">PoB_006739900</name>
</gene>
<protein>
    <recommendedName>
        <fullName evidence="3">Mitochondrial pyruvate carrier</fullName>
    </recommendedName>
</protein>